<proteinExistence type="predicted"/>
<name>I2NU81_NEISI</name>
<dbReference type="Proteomes" id="UP000004473">
    <property type="component" value="Unassembled WGS sequence"/>
</dbReference>
<dbReference type="EMBL" id="AJMT01000070">
    <property type="protein sequence ID" value="EIG29392.1"/>
    <property type="molecule type" value="Genomic_DNA"/>
</dbReference>
<dbReference type="AlphaFoldDB" id="I2NU81"/>
<reference evidence="1 2" key="1">
    <citation type="submission" date="2012-04" db="EMBL/GenBank/DDBJ databases">
        <authorList>
            <person name="Harkins D.M."/>
            <person name="Madupu R."/>
            <person name="Durkin A.S."/>
            <person name="Torralba M."/>
            <person name="Methe B."/>
            <person name="Sutton G.G."/>
            <person name="Nelson K.E."/>
        </authorList>
    </citation>
    <scope>NUCLEOTIDE SEQUENCE [LARGE SCALE GENOMIC DNA]</scope>
    <source>
        <strain evidence="1 2">VK64</strain>
    </source>
</reference>
<gene>
    <name evidence="1" type="ORF">HMPREF1051_1834</name>
</gene>
<sequence length="43" mass="5042">MICRHINPFSIFQTTSIRLDMVRYCIAKGFFNEYGEITIKRAG</sequence>
<comment type="caution">
    <text evidence="1">The sequence shown here is derived from an EMBL/GenBank/DDBJ whole genome shotgun (WGS) entry which is preliminary data.</text>
</comment>
<accession>I2NU81</accession>
<evidence type="ECO:0000313" key="1">
    <source>
        <dbReference type="EMBL" id="EIG29392.1"/>
    </source>
</evidence>
<organism evidence="1 2">
    <name type="scientific">Neisseria sicca VK64</name>
    <dbReference type="NCBI Taxonomy" id="1095748"/>
    <lineage>
        <taxon>Bacteria</taxon>
        <taxon>Pseudomonadati</taxon>
        <taxon>Pseudomonadota</taxon>
        <taxon>Betaproteobacteria</taxon>
        <taxon>Neisseriales</taxon>
        <taxon>Neisseriaceae</taxon>
        <taxon>Neisseria</taxon>
    </lineage>
</organism>
<protein>
    <submittedName>
        <fullName evidence="1">Uncharacterized protein</fullName>
    </submittedName>
</protein>
<evidence type="ECO:0000313" key="2">
    <source>
        <dbReference type="Proteomes" id="UP000004473"/>
    </source>
</evidence>